<dbReference type="EMBL" id="GBRH01185622">
    <property type="protein sequence ID" value="JAE12274.1"/>
    <property type="molecule type" value="Transcribed_RNA"/>
</dbReference>
<name>A0A0A9FM09_ARUDO</name>
<organism evidence="1">
    <name type="scientific">Arundo donax</name>
    <name type="common">Giant reed</name>
    <name type="synonym">Donax arundinaceus</name>
    <dbReference type="NCBI Taxonomy" id="35708"/>
    <lineage>
        <taxon>Eukaryota</taxon>
        <taxon>Viridiplantae</taxon>
        <taxon>Streptophyta</taxon>
        <taxon>Embryophyta</taxon>
        <taxon>Tracheophyta</taxon>
        <taxon>Spermatophyta</taxon>
        <taxon>Magnoliopsida</taxon>
        <taxon>Liliopsida</taxon>
        <taxon>Poales</taxon>
        <taxon>Poaceae</taxon>
        <taxon>PACMAD clade</taxon>
        <taxon>Arundinoideae</taxon>
        <taxon>Arundineae</taxon>
        <taxon>Arundo</taxon>
    </lineage>
</organism>
<dbReference type="AlphaFoldDB" id="A0A0A9FM09"/>
<proteinExistence type="predicted"/>
<evidence type="ECO:0000313" key="1">
    <source>
        <dbReference type="EMBL" id="JAE12274.1"/>
    </source>
</evidence>
<reference evidence="1" key="2">
    <citation type="journal article" date="2015" name="Data Brief">
        <title>Shoot transcriptome of the giant reed, Arundo donax.</title>
        <authorList>
            <person name="Barrero R.A."/>
            <person name="Guerrero F.D."/>
            <person name="Moolhuijzen P."/>
            <person name="Goolsby J.A."/>
            <person name="Tidwell J."/>
            <person name="Bellgard S.E."/>
            <person name="Bellgard M.I."/>
        </authorList>
    </citation>
    <scope>NUCLEOTIDE SEQUENCE</scope>
    <source>
        <tissue evidence="1">Shoot tissue taken approximately 20 cm above the soil surface</tissue>
    </source>
</reference>
<protein>
    <submittedName>
        <fullName evidence="1">Uncharacterized protein</fullName>
    </submittedName>
</protein>
<sequence length="53" mass="6011">MVDAGEAYMIKVTKNVQDSHDLTTGHDFTIELRLYINRCYSNLSSSLDEVKTS</sequence>
<reference evidence="1" key="1">
    <citation type="submission" date="2014-09" db="EMBL/GenBank/DDBJ databases">
        <authorList>
            <person name="Magalhaes I.L.F."/>
            <person name="Oliveira U."/>
            <person name="Santos F.R."/>
            <person name="Vidigal T.H.D.A."/>
            <person name="Brescovit A.D."/>
            <person name="Santos A.J."/>
        </authorList>
    </citation>
    <scope>NUCLEOTIDE SEQUENCE</scope>
    <source>
        <tissue evidence="1">Shoot tissue taken approximately 20 cm above the soil surface</tissue>
    </source>
</reference>
<accession>A0A0A9FM09</accession>